<gene>
    <name evidence="14" type="ORF">RDWZM_004785</name>
</gene>
<evidence type="ECO:0000256" key="11">
    <source>
        <dbReference type="ARBA" id="ARBA00049303"/>
    </source>
</evidence>
<dbReference type="CDD" id="cd02440">
    <property type="entry name" value="AdoMet_MTases"/>
    <property type="match status" value="1"/>
</dbReference>
<comment type="catalytic activity">
    <reaction evidence="10">
        <text>L-arginyl-[protein] + 2 S-adenosyl-L-methionine = N(omega),N(omega)-dimethyl-L-arginyl-[protein] + 2 S-adenosyl-L-homocysteine + 2 H(+)</text>
        <dbReference type="Rhea" id="RHEA:48096"/>
        <dbReference type="Rhea" id="RHEA-COMP:10532"/>
        <dbReference type="Rhea" id="RHEA-COMP:11991"/>
        <dbReference type="ChEBI" id="CHEBI:15378"/>
        <dbReference type="ChEBI" id="CHEBI:29965"/>
        <dbReference type="ChEBI" id="CHEBI:57856"/>
        <dbReference type="ChEBI" id="CHEBI:59789"/>
        <dbReference type="ChEBI" id="CHEBI:61897"/>
        <dbReference type="EC" id="2.1.1.319"/>
    </reaction>
    <physiologicalReaction direction="left-to-right" evidence="10">
        <dbReference type="Rhea" id="RHEA:48097"/>
    </physiologicalReaction>
</comment>
<proteinExistence type="predicted"/>
<accession>A0A9Q0M2R7</accession>
<dbReference type="InterPro" id="IPR036236">
    <property type="entry name" value="Znf_C2H2_sf"/>
</dbReference>
<dbReference type="InterPro" id="IPR049482">
    <property type="entry name" value="ANM3-like_C2H2_Zf"/>
</dbReference>
<keyword evidence="9" id="KW-0862">Zinc</keyword>
<dbReference type="Proteomes" id="UP001142055">
    <property type="component" value="Chromosome 2"/>
</dbReference>
<dbReference type="SUPFAM" id="SSF57667">
    <property type="entry name" value="beta-beta-alpha zinc fingers"/>
    <property type="match status" value="1"/>
</dbReference>
<dbReference type="InterPro" id="IPR055135">
    <property type="entry name" value="PRMT_dom"/>
</dbReference>
<evidence type="ECO:0000313" key="14">
    <source>
        <dbReference type="EMBL" id="KAJ6218973.1"/>
    </source>
</evidence>
<keyword evidence="4 12" id="KW-0489">Methyltransferase</keyword>
<dbReference type="Pfam" id="PF21137">
    <property type="entry name" value="ANM3_C2H2_Zf"/>
    <property type="match status" value="1"/>
</dbReference>
<evidence type="ECO:0000256" key="5">
    <source>
        <dbReference type="ARBA" id="ARBA00022679"/>
    </source>
</evidence>
<dbReference type="GO" id="GO:0042054">
    <property type="term" value="F:histone methyltransferase activity"/>
    <property type="evidence" value="ECO:0007669"/>
    <property type="project" value="TreeGrafter"/>
</dbReference>
<dbReference type="EC" id="2.1.1.319" evidence="2"/>
<keyword evidence="8" id="KW-0863">Zinc-finger</keyword>
<keyword evidence="5 12" id="KW-0808">Transferase</keyword>
<reference evidence="14" key="1">
    <citation type="submission" date="2022-12" db="EMBL/GenBank/DDBJ databases">
        <title>Genome assemblies of Blomia tropicalis.</title>
        <authorList>
            <person name="Cui Y."/>
        </authorList>
    </citation>
    <scope>NUCLEOTIDE SEQUENCE</scope>
    <source>
        <tissue evidence="14">Adult mites</tissue>
    </source>
</reference>
<dbReference type="InterPro" id="IPR025799">
    <property type="entry name" value="Arg_MeTrfase"/>
</dbReference>
<evidence type="ECO:0000259" key="13">
    <source>
        <dbReference type="PROSITE" id="PS00028"/>
    </source>
</evidence>
<evidence type="ECO:0000256" key="2">
    <source>
        <dbReference type="ARBA" id="ARBA00011925"/>
    </source>
</evidence>
<name>A0A9Q0M2R7_BLOTA</name>
<dbReference type="Pfam" id="PF06325">
    <property type="entry name" value="PrmA"/>
    <property type="match status" value="1"/>
</dbReference>
<protein>
    <recommendedName>
        <fullName evidence="2">type I protein arginine methyltransferase</fullName>
        <ecNumber evidence="2">2.1.1.319</ecNumber>
    </recommendedName>
</protein>
<comment type="subcellular location">
    <subcellularLocation>
        <location evidence="1">Cytoplasm</location>
        <location evidence="1">Cytosol</location>
    </subcellularLocation>
</comment>
<dbReference type="Gene3D" id="2.70.160.11">
    <property type="entry name" value="Hnrnp arginine n-methyltransferase1"/>
    <property type="match status" value="1"/>
</dbReference>
<dbReference type="Pfam" id="PF22528">
    <property type="entry name" value="PRMT_C"/>
    <property type="match status" value="1"/>
</dbReference>
<evidence type="ECO:0000256" key="8">
    <source>
        <dbReference type="ARBA" id="ARBA00022771"/>
    </source>
</evidence>
<evidence type="ECO:0000256" key="6">
    <source>
        <dbReference type="ARBA" id="ARBA00022691"/>
    </source>
</evidence>
<evidence type="ECO:0000256" key="3">
    <source>
        <dbReference type="ARBA" id="ARBA00022490"/>
    </source>
</evidence>
<evidence type="ECO:0000256" key="12">
    <source>
        <dbReference type="PROSITE-ProRule" id="PRU01015"/>
    </source>
</evidence>
<dbReference type="GO" id="GO:0005634">
    <property type="term" value="C:nucleus"/>
    <property type="evidence" value="ECO:0007669"/>
    <property type="project" value="TreeGrafter"/>
</dbReference>
<evidence type="ECO:0000256" key="7">
    <source>
        <dbReference type="ARBA" id="ARBA00022723"/>
    </source>
</evidence>
<keyword evidence="6 12" id="KW-0949">S-adenosyl-L-methionine</keyword>
<keyword evidence="7" id="KW-0479">Metal-binding</keyword>
<comment type="catalytic activity">
    <reaction evidence="11">
        <text>L-arginyl-[protein] + S-adenosyl-L-methionine = N(omega)-methyl-L-arginyl-[protein] + S-adenosyl-L-homocysteine + H(+)</text>
        <dbReference type="Rhea" id="RHEA:48100"/>
        <dbReference type="Rhea" id="RHEA-COMP:10532"/>
        <dbReference type="Rhea" id="RHEA-COMP:11990"/>
        <dbReference type="ChEBI" id="CHEBI:15378"/>
        <dbReference type="ChEBI" id="CHEBI:29965"/>
        <dbReference type="ChEBI" id="CHEBI:57856"/>
        <dbReference type="ChEBI" id="CHEBI:59789"/>
        <dbReference type="ChEBI" id="CHEBI:65280"/>
    </reaction>
    <physiologicalReaction direction="left-to-right" evidence="11">
        <dbReference type="Rhea" id="RHEA:48101"/>
    </physiologicalReaction>
</comment>
<dbReference type="PANTHER" id="PTHR11006">
    <property type="entry name" value="PROTEIN ARGININE N-METHYLTRANSFERASE"/>
    <property type="match status" value="1"/>
</dbReference>
<dbReference type="FunFam" id="3.40.50.150:FF:000003">
    <property type="entry name" value="Blast:Protein arginine N-methyltransferase 1"/>
    <property type="match status" value="1"/>
</dbReference>
<dbReference type="SUPFAM" id="SSF53335">
    <property type="entry name" value="S-adenosyl-L-methionine-dependent methyltransferases"/>
    <property type="match status" value="1"/>
</dbReference>
<keyword evidence="15" id="KW-1185">Reference proteome</keyword>
<dbReference type="EMBL" id="JAPWDV010000002">
    <property type="protein sequence ID" value="KAJ6218973.1"/>
    <property type="molecule type" value="Genomic_DNA"/>
</dbReference>
<keyword evidence="3" id="KW-0963">Cytoplasm</keyword>
<evidence type="ECO:0000256" key="9">
    <source>
        <dbReference type="ARBA" id="ARBA00022833"/>
    </source>
</evidence>
<dbReference type="GO" id="GO:0005829">
    <property type="term" value="C:cytosol"/>
    <property type="evidence" value="ECO:0007669"/>
    <property type="project" value="UniProtKB-SubCell"/>
</dbReference>
<dbReference type="PROSITE" id="PS51678">
    <property type="entry name" value="SAM_MT_PRMT"/>
    <property type="match status" value="1"/>
</dbReference>
<dbReference type="GO" id="GO:0032259">
    <property type="term" value="P:methylation"/>
    <property type="evidence" value="ECO:0007669"/>
    <property type="project" value="UniProtKB-KW"/>
</dbReference>
<evidence type="ECO:0000256" key="1">
    <source>
        <dbReference type="ARBA" id="ARBA00004514"/>
    </source>
</evidence>
<feature type="domain" description="C2H2-type" evidence="13">
    <location>
        <begin position="24"/>
        <end position="45"/>
    </location>
</feature>
<dbReference type="Gene3D" id="3.40.50.150">
    <property type="entry name" value="Vaccinia Virus protein VP39"/>
    <property type="match status" value="1"/>
</dbReference>
<dbReference type="OMA" id="NERINFW"/>
<evidence type="ECO:0000256" key="4">
    <source>
        <dbReference type="ARBA" id="ARBA00022603"/>
    </source>
</evidence>
<evidence type="ECO:0000256" key="10">
    <source>
        <dbReference type="ARBA" id="ARBA00047384"/>
    </source>
</evidence>
<evidence type="ECO:0000313" key="15">
    <source>
        <dbReference type="Proteomes" id="UP001142055"/>
    </source>
</evidence>
<sequence>MDYRSNSSEDEYEENQTDILNIRCLFCSVSFGTFENILVHIKENHQLDFIDKCRTFNLDIFQFFKLINYIRKNEIKSTEVEAVLESKSYNVESYMIPTLEDDHFLMFDFEENLPKKGVINLDNNSDIDYINSYSHFGIHHTMLSDKERTLAYKDAIIENSEAFLGKSVLDIGCGTGILSLFAAQAGARIVVAVDQSDIIDNATMIIQQNGYENVIKTVKGKLETIDWKLLNLPTQYDIIISEWMGYFLLFEGMIDTVLFARDNLMTNEGKLLPNRSKMFFAAFSDSNFYEKNVDFWNDVYGFKMSSFIKDVTSEAMVEVVNGENICSSSEVILELDISKCSIESALQVNSKFNLRFEQTATIHGFVGWFDCYFEGMFKSVTLSTSPFSESTHWKQTIFLLKEPISIEAGKSLKGEIEILRDTSNARALNVGLYLEQLNMSLQYNISC</sequence>
<comment type="caution">
    <text evidence="14">The sequence shown here is derived from an EMBL/GenBank/DDBJ whole genome shotgun (WGS) entry which is preliminary data.</text>
</comment>
<dbReference type="GO" id="GO:0008270">
    <property type="term" value="F:zinc ion binding"/>
    <property type="evidence" value="ECO:0007669"/>
    <property type="project" value="UniProtKB-KW"/>
</dbReference>
<dbReference type="GO" id="GO:0035242">
    <property type="term" value="F:protein-arginine omega-N asymmetric methyltransferase activity"/>
    <property type="evidence" value="ECO:0007669"/>
    <property type="project" value="UniProtKB-EC"/>
</dbReference>
<dbReference type="PANTHER" id="PTHR11006:SF53">
    <property type="entry name" value="PROTEIN ARGININE N-METHYLTRANSFERASE 3"/>
    <property type="match status" value="1"/>
</dbReference>
<dbReference type="AlphaFoldDB" id="A0A9Q0M2R7"/>
<dbReference type="InterPro" id="IPR013087">
    <property type="entry name" value="Znf_C2H2_type"/>
</dbReference>
<organism evidence="14 15">
    <name type="scientific">Blomia tropicalis</name>
    <name type="common">Mite</name>
    <dbReference type="NCBI Taxonomy" id="40697"/>
    <lineage>
        <taxon>Eukaryota</taxon>
        <taxon>Metazoa</taxon>
        <taxon>Ecdysozoa</taxon>
        <taxon>Arthropoda</taxon>
        <taxon>Chelicerata</taxon>
        <taxon>Arachnida</taxon>
        <taxon>Acari</taxon>
        <taxon>Acariformes</taxon>
        <taxon>Sarcoptiformes</taxon>
        <taxon>Astigmata</taxon>
        <taxon>Glycyphagoidea</taxon>
        <taxon>Echimyopodidae</taxon>
        <taxon>Blomia</taxon>
    </lineage>
</organism>
<dbReference type="InterPro" id="IPR029063">
    <property type="entry name" value="SAM-dependent_MTases_sf"/>
</dbReference>
<dbReference type="PROSITE" id="PS00028">
    <property type="entry name" value="ZINC_FINGER_C2H2_1"/>
    <property type="match status" value="1"/>
</dbReference>